<evidence type="ECO:0000313" key="2">
    <source>
        <dbReference type="EMBL" id="SOC80359.1"/>
    </source>
</evidence>
<dbReference type="AlphaFoldDB" id="A0A285X7H3"/>
<feature type="transmembrane region" description="Helical" evidence="1">
    <location>
        <begin position="7"/>
        <end position="33"/>
    </location>
</feature>
<keyword evidence="1" id="KW-0472">Membrane</keyword>
<proteinExistence type="predicted"/>
<sequence length="47" mass="5557">MRFLSTYWFYVLAAVITIVGLVTGWYVFFLFALPLGLFNFRSKDKDE</sequence>
<organism evidence="2 3">
    <name type="scientific">Salinimicrobium sediminis</name>
    <dbReference type="NCBI Taxonomy" id="1343891"/>
    <lineage>
        <taxon>Bacteria</taxon>
        <taxon>Pseudomonadati</taxon>
        <taxon>Bacteroidota</taxon>
        <taxon>Flavobacteriia</taxon>
        <taxon>Flavobacteriales</taxon>
        <taxon>Flavobacteriaceae</taxon>
        <taxon>Salinimicrobium</taxon>
    </lineage>
</organism>
<reference evidence="3" key="1">
    <citation type="submission" date="2017-09" db="EMBL/GenBank/DDBJ databases">
        <authorList>
            <person name="Varghese N."/>
            <person name="Submissions S."/>
        </authorList>
    </citation>
    <scope>NUCLEOTIDE SEQUENCE [LARGE SCALE GENOMIC DNA]</scope>
    <source>
        <strain evidence="3">CGMCC 1.12641</strain>
    </source>
</reference>
<protein>
    <submittedName>
        <fullName evidence="2">Uncharacterized protein</fullName>
    </submittedName>
</protein>
<keyword evidence="3" id="KW-1185">Reference proteome</keyword>
<evidence type="ECO:0000313" key="3">
    <source>
        <dbReference type="Proteomes" id="UP000219193"/>
    </source>
</evidence>
<name>A0A285X7H3_9FLAO</name>
<keyword evidence="1" id="KW-0812">Transmembrane</keyword>
<keyword evidence="1" id="KW-1133">Transmembrane helix</keyword>
<dbReference type="EMBL" id="OCMF01000002">
    <property type="protein sequence ID" value="SOC80359.1"/>
    <property type="molecule type" value="Genomic_DNA"/>
</dbReference>
<dbReference type="Proteomes" id="UP000219193">
    <property type="component" value="Unassembled WGS sequence"/>
</dbReference>
<gene>
    <name evidence="2" type="ORF">SAMN06296241_1908</name>
</gene>
<dbReference type="RefSeq" id="WP_179670522.1">
    <property type="nucleotide sequence ID" value="NZ_OCMF01000002.1"/>
</dbReference>
<accession>A0A285X7H3</accession>
<evidence type="ECO:0000256" key="1">
    <source>
        <dbReference type="SAM" id="Phobius"/>
    </source>
</evidence>